<reference evidence="11" key="1">
    <citation type="submission" date="2018-05" db="EMBL/GenBank/DDBJ databases">
        <authorList>
            <person name="Datahose"/>
        </authorList>
    </citation>
    <scope>NUCLEOTIDE SEQUENCE</scope>
</reference>
<dbReference type="InterPro" id="IPR013057">
    <property type="entry name" value="AA_transpt_TM"/>
</dbReference>
<evidence type="ECO:0000256" key="8">
    <source>
        <dbReference type="SAM" id="MobiDB-lite"/>
    </source>
</evidence>
<evidence type="ECO:0000256" key="5">
    <source>
        <dbReference type="ARBA" id="ARBA00022970"/>
    </source>
</evidence>
<evidence type="ECO:0000256" key="1">
    <source>
        <dbReference type="ARBA" id="ARBA00004141"/>
    </source>
</evidence>
<reference evidence="11" key="3">
    <citation type="submission" date="2025-09" db="UniProtKB">
        <authorList>
            <consortium name="Ensembl"/>
        </authorList>
    </citation>
    <scope>IDENTIFICATION</scope>
</reference>
<feature type="region of interest" description="Disordered" evidence="8">
    <location>
        <begin position="973"/>
        <end position="1062"/>
    </location>
</feature>
<protein>
    <recommendedName>
        <fullName evidence="10">Amino acid transporter transmembrane domain-containing protein</fullName>
    </recommendedName>
</protein>
<reference evidence="11" key="2">
    <citation type="submission" date="2025-08" db="UniProtKB">
        <authorList>
            <consortium name="Ensembl"/>
        </authorList>
    </citation>
    <scope>IDENTIFICATION</scope>
</reference>
<feature type="compositionally biased region" description="Basic and acidic residues" evidence="8">
    <location>
        <begin position="797"/>
        <end position="842"/>
    </location>
</feature>
<feature type="transmembrane region" description="Helical" evidence="9">
    <location>
        <begin position="342"/>
        <end position="363"/>
    </location>
</feature>
<evidence type="ECO:0000313" key="11">
    <source>
        <dbReference type="Ensembl" id="ENSACLP00000042908.1"/>
    </source>
</evidence>
<feature type="compositionally biased region" description="Basic and acidic residues" evidence="8">
    <location>
        <begin position="983"/>
        <end position="1001"/>
    </location>
</feature>
<keyword evidence="4 9" id="KW-0812">Transmembrane</keyword>
<feature type="compositionally biased region" description="Basic and acidic residues" evidence="8">
    <location>
        <begin position="459"/>
        <end position="471"/>
    </location>
</feature>
<keyword evidence="5" id="KW-0029">Amino-acid transport</keyword>
<feature type="transmembrane region" description="Helical" evidence="9">
    <location>
        <begin position="121"/>
        <end position="139"/>
    </location>
</feature>
<comment type="subcellular location">
    <subcellularLocation>
        <location evidence="1">Membrane</location>
        <topology evidence="1">Multi-pass membrane protein</topology>
    </subcellularLocation>
</comment>
<feature type="region of interest" description="Disordered" evidence="8">
    <location>
        <begin position="396"/>
        <end position="417"/>
    </location>
</feature>
<dbReference type="Pfam" id="PF01490">
    <property type="entry name" value="Aa_trans"/>
    <property type="match status" value="1"/>
</dbReference>
<feature type="compositionally biased region" description="Basic and acidic residues" evidence="8">
    <location>
        <begin position="1020"/>
        <end position="1047"/>
    </location>
</feature>
<dbReference type="PANTHER" id="PTHR22950">
    <property type="entry name" value="AMINO ACID TRANSPORTER"/>
    <property type="match status" value="1"/>
</dbReference>
<feature type="compositionally biased region" description="Basic and acidic residues" evidence="8">
    <location>
        <begin position="701"/>
        <end position="711"/>
    </location>
</feature>
<comment type="similarity">
    <text evidence="2">Belongs to the amino acid/polyamine transporter 2 family.</text>
</comment>
<dbReference type="GO" id="GO:0015179">
    <property type="term" value="F:L-amino acid transmembrane transporter activity"/>
    <property type="evidence" value="ECO:0007669"/>
    <property type="project" value="TreeGrafter"/>
</dbReference>
<evidence type="ECO:0000259" key="10">
    <source>
        <dbReference type="Pfam" id="PF01490"/>
    </source>
</evidence>
<evidence type="ECO:0000313" key="12">
    <source>
        <dbReference type="Proteomes" id="UP000265100"/>
    </source>
</evidence>
<feature type="transmembrane region" description="Helical" evidence="9">
    <location>
        <begin position="32"/>
        <end position="55"/>
    </location>
</feature>
<dbReference type="Proteomes" id="UP000265100">
    <property type="component" value="Chromosome 8"/>
</dbReference>
<feature type="transmembrane region" description="Helical" evidence="9">
    <location>
        <begin position="230"/>
        <end position="249"/>
    </location>
</feature>
<feature type="region of interest" description="Disordered" evidence="8">
    <location>
        <begin position="924"/>
        <end position="957"/>
    </location>
</feature>
<name>A0AAX7SFJ9_ASTCA</name>
<feature type="transmembrane region" description="Helical" evidence="9">
    <location>
        <begin position="151"/>
        <end position="170"/>
    </location>
</feature>
<keyword evidence="12" id="KW-1185">Reference proteome</keyword>
<evidence type="ECO:0000256" key="4">
    <source>
        <dbReference type="ARBA" id="ARBA00022692"/>
    </source>
</evidence>
<feature type="compositionally biased region" description="Low complexity" evidence="8">
    <location>
        <begin position="973"/>
        <end position="982"/>
    </location>
</feature>
<evidence type="ECO:0000256" key="2">
    <source>
        <dbReference type="ARBA" id="ARBA00008066"/>
    </source>
</evidence>
<keyword evidence="3" id="KW-0813">Transport</keyword>
<feature type="transmembrane region" description="Helical" evidence="9">
    <location>
        <begin position="80"/>
        <end position="101"/>
    </location>
</feature>
<feature type="domain" description="Amino acid transporter transmembrane" evidence="10">
    <location>
        <begin position="3"/>
        <end position="378"/>
    </location>
</feature>
<gene>
    <name evidence="11" type="primary">SLC38A10</name>
</gene>
<sequence>MTASNSGLIMNVVNSIVGVSVLTMPFCFKQCGIVLGTILLFFCSWMTHKSCMFLVHTASSTKRRTYAGLAFHAYGKPGKALVETSMIGLMLGTCIAFYVVIADLGSNFFAQLLGLQVTGSFRVLLLIIVSLFIVLPLSLQRNMMATLQSFSAMALMFYTLFMFTMVLSSFKHGLLSGWWLGHINMVRWEGVFRCLPICGMAFACQSQVLPTYDSLDEPSVKRMSTIFTSSLNVVTIFYITVGFFGYVSFTENIAGNVLMNFPSNLVTEMIRVGFMMSVAVGFPMMILPCRQAINTMLFEQQQKDGTFAAGGYMPPLRFKMITLCIVFGTMLGGILIPNVETILGLTGATMGSLICFICPALIYRKIQKNSIIAQLVLFVGLGILLISTFTTLSISASSPGPRIQPPPPAPGKNSQQELPDIPELHVEIEKPDNHLPVEVVQPVERDPGEPPQIKGPVDLSKEKKDEEVQLDRPDAGVAVPEGEAHRHEPPIPHDKVMVDRRKNIAELKDENKQPVAAEGVEENPLRGNEQDFENALKVENKDDKVDEKPAKEEDLGGGKKLEVAPLKEGENLNAVKEPLADNAGVVANQAAEANQDAAAQVHKVGKAADAAEKGEHFKLFNCWLSKMMKKGQLDHAVLLQVIKEQQEQQKRLLDQQEKLLAVIEEQHKEIHQKQPAGGAAEGDGEKGIQGQPEMMEGGAAKPKESGLEQPKEGAGAPQAGGNEAHALAQNQAQVEDKGAEANPAKVAVPAAYKEDANVALAGESHKESEVGARGVPLGKQKLEPVAQNDQLPEEEAIEKLKKEMVGKEDQAKQGKERLEREMKEKLAREEELERERSERERIEKEVQARLEKERLEMERKEKERLEEERIEKERQEVVAKQELEREKIEKEVRERLEKERLEREIKENLIREQELEKEKALKEKLARDKAAKERYEQELQKADNEMHDKAKKEEALQEAQERLLQLQQAIEAQNAGKAAQGGKIDDGEALKKGGRDLKEKAAAQPEPGEGEEDGEVHPQGSHEKVRKQGEIDLKRRRRSLGEARGPLEDTEASRGVPGLEPLLELGGQDLHAALEGQLLAGARLHTRQIKQASEDEEAK</sequence>
<feature type="region of interest" description="Disordered" evidence="8">
    <location>
        <begin position="441"/>
        <end position="471"/>
    </location>
</feature>
<dbReference type="GeneTree" id="ENSGT00940000159369"/>
<organism evidence="11 12">
    <name type="scientific">Astatotilapia calliptera</name>
    <name type="common">Eastern happy</name>
    <name type="synonym">Chromis callipterus</name>
    <dbReference type="NCBI Taxonomy" id="8154"/>
    <lineage>
        <taxon>Eukaryota</taxon>
        <taxon>Metazoa</taxon>
        <taxon>Chordata</taxon>
        <taxon>Craniata</taxon>
        <taxon>Vertebrata</taxon>
        <taxon>Euteleostomi</taxon>
        <taxon>Actinopterygii</taxon>
        <taxon>Neopterygii</taxon>
        <taxon>Teleostei</taxon>
        <taxon>Neoteleostei</taxon>
        <taxon>Acanthomorphata</taxon>
        <taxon>Ovalentaria</taxon>
        <taxon>Cichlomorphae</taxon>
        <taxon>Cichliformes</taxon>
        <taxon>Cichlidae</taxon>
        <taxon>African cichlids</taxon>
        <taxon>Pseudocrenilabrinae</taxon>
        <taxon>Haplochromini</taxon>
        <taxon>Astatotilapia</taxon>
    </lineage>
</organism>
<feature type="region of interest" description="Disordered" evidence="8">
    <location>
        <begin position="669"/>
        <end position="746"/>
    </location>
</feature>
<evidence type="ECO:0000256" key="7">
    <source>
        <dbReference type="ARBA" id="ARBA00023136"/>
    </source>
</evidence>
<dbReference type="PANTHER" id="PTHR22950:SF646">
    <property type="entry name" value="SODIUM-COUPLED NEUTRAL AMINO ACID TRANSPORTER 10-RELATED"/>
    <property type="match status" value="1"/>
</dbReference>
<feature type="transmembrane region" description="Helical" evidence="9">
    <location>
        <begin position="7"/>
        <end position="26"/>
    </location>
</feature>
<feature type="transmembrane region" description="Helical" evidence="9">
    <location>
        <begin position="375"/>
        <end position="396"/>
    </location>
</feature>
<evidence type="ECO:0000256" key="6">
    <source>
        <dbReference type="ARBA" id="ARBA00022989"/>
    </source>
</evidence>
<evidence type="ECO:0000256" key="3">
    <source>
        <dbReference type="ARBA" id="ARBA00022448"/>
    </source>
</evidence>
<dbReference type="GO" id="GO:0016020">
    <property type="term" value="C:membrane"/>
    <property type="evidence" value="ECO:0007669"/>
    <property type="project" value="UniProtKB-SubCell"/>
</dbReference>
<feature type="region of interest" description="Disordered" evidence="8">
    <location>
        <begin position="759"/>
        <end position="842"/>
    </location>
</feature>
<evidence type="ECO:0000256" key="9">
    <source>
        <dbReference type="SAM" id="Phobius"/>
    </source>
</evidence>
<feature type="transmembrane region" description="Helical" evidence="9">
    <location>
        <begin position="318"/>
        <end position="336"/>
    </location>
</feature>
<accession>A0AAX7SFJ9</accession>
<dbReference type="AlphaFoldDB" id="A0AAX7SFJ9"/>
<keyword evidence="6 9" id="KW-1133">Transmembrane helix</keyword>
<keyword evidence="7 9" id="KW-0472">Membrane</keyword>
<dbReference type="Ensembl" id="ENSACLT00000056288.1">
    <property type="protein sequence ID" value="ENSACLP00000042908.1"/>
    <property type="gene ID" value="ENSACLG00000014386.2"/>
</dbReference>
<feature type="compositionally biased region" description="Basic and acidic residues" evidence="8">
    <location>
        <begin position="534"/>
        <end position="564"/>
    </location>
</feature>
<feature type="region of interest" description="Disordered" evidence="8">
    <location>
        <begin position="506"/>
        <end position="564"/>
    </location>
</feature>
<proteinExistence type="inferred from homology"/>